<dbReference type="AlphaFoldDB" id="A0A218Z6R7"/>
<dbReference type="Proteomes" id="UP000242519">
    <property type="component" value="Unassembled WGS sequence"/>
</dbReference>
<feature type="compositionally biased region" description="Low complexity" evidence="2">
    <location>
        <begin position="275"/>
        <end position="298"/>
    </location>
</feature>
<dbReference type="OrthoDB" id="5428245at2759"/>
<dbReference type="EMBL" id="MZNU01000204">
    <property type="protein sequence ID" value="OWP02925.1"/>
    <property type="molecule type" value="Genomic_DNA"/>
</dbReference>
<accession>A0A218Z6R7</accession>
<name>A0A218Z6R7_9HELO</name>
<proteinExistence type="predicted"/>
<dbReference type="STRING" id="503106.A0A218Z6R7"/>
<dbReference type="InParanoid" id="A0A218Z6R7"/>
<feature type="compositionally biased region" description="Basic and acidic residues" evidence="2">
    <location>
        <begin position="75"/>
        <end position="140"/>
    </location>
</feature>
<feature type="domain" description="DUF8035" evidence="3">
    <location>
        <begin position="302"/>
        <end position="355"/>
    </location>
</feature>
<feature type="region of interest" description="Disordered" evidence="2">
    <location>
        <begin position="454"/>
        <end position="480"/>
    </location>
</feature>
<dbReference type="InterPro" id="IPR058348">
    <property type="entry name" value="DUF8035"/>
</dbReference>
<organism evidence="4 5">
    <name type="scientific">Diplocarpon coronariae</name>
    <dbReference type="NCBI Taxonomy" id="2795749"/>
    <lineage>
        <taxon>Eukaryota</taxon>
        <taxon>Fungi</taxon>
        <taxon>Dikarya</taxon>
        <taxon>Ascomycota</taxon>
        <taxon>Pezizomycotina</taxon>
        <taxon>Leotiomycetes</taxon>
        <taxon>Helotiales</taxon>
        <taxon>Drepanopezizaceae</taxon>
        <taxon>Diplocarpon</taxon>
    </lineage>
</organism>
<feature type="region of interest" description="Disordered" evidence="2">
    <location>
        <begin position="1"/>
        <end position="29"/>
    </location>
</feature>
<feature type="region of interest" description="Disordered" evidence="2">
    <location>
        <begin position="243"/>
        <end position="306"/>
    </location>
</feature>
<keyword evidence="5" id="KW-1185">Reference proteome</keyword>
<evidence type="ECO:0000259" key="3">
    <source>
        <dbReference type="Pfam" id="PF26118"/>
    </source>
</evidence>
<reference evidence="4 5" key="1">
    <citation type="submission" date="2017-04" db="EMBL/GenBank/DDBJ databases">
        <title>Draft genome sequence of Marssonina coronaria NL1: causal agent of apple blotch.</title>
        <authorList>
            <person name="Cheng Q."/>
        </authorList>
    </citation>
    <scope>NUCLEOTIDE SEQUENCE [LARGE SCALE GENOMIC DNA]</scope>
    <source>
        <strain evidence="4 5">NL1</strain>
    </source>
</reference>
<feature type="compositionally biased region" description="Basic and acidic residues" evidence="2">
    <location>
        <begin position="158"/>
        <end position="187"/>
    </location>
</feature>
<feature type="region of interest" description="Disordered" evidence="2">
    <location>
        <begin position="73"/>
        <end position="211"/>
    </location>
</feature>
<feature type="compositionally biased region" description="Pro residues" evidence="2">
    <location>
        <begin position="189"/>
        <end position="199"/>
    </location>
</feature>
<sequence length="602" mass="68120">MSRDPYRSSGGDLPYGGRLAGGGGQRWDSERFAQERDRARFEGRVGGGVGYAERERFEERDVGFTRALGGRRARERSVDEIYERRGPRALEEERYESRQYQDDGPRYVPERPFGRDRGASVTLEKERERDFFEREPDPLPRRGGNRPAFLRRQSSLDTFDRKPLTRFVEREHREEYGPPARYREDLRAPPLPPLTPIPLPRTRGLPPPRRYHEREYEDIEIAEPDYYGDESFRGYPERVREREIIRRRRRSRSRDSHGTSHGGTSHAGHSRKGSAKGSVRSSSTGSSSSEETTISVRSEFPKKGKTRMPARLVHKGAIIDLGYPFEEEGDVIIIQKALGRENIDEVIKLSEDYKASESAYPILLFHTVLRPFLVALGSLLAAAFPAAPEKTTSLTAYLVGAEAQISGARSEAGTIVEERHEVFTVPQPPPPPVAMPSPPSPVEVVKETKIVEHHGGAPSSHHGPPSHHGGEPNIINAGPGPREEVYERREVYESGPLALAVRPHDHRKDERAIRAEIKALEAEKEALRAEKRAERELRKADRIRGHGRSSDSDLVLYQRDRLDGRGEEVTLVRTERVEEPEGGVKILKDKKGRMAISVPKYY</sequence>
<comment type="caution">
    <text evidence="4">The sequence shown here is derived from an EMBL/GenBank/DDBJ whole genome shotgun (WGS) entry which is preliminary data.</text>
</comment>
<feature type="coiled-coil region" evidence="1">
    <location>
        <begin position="510"/>
        <end position="540"/>
    </location>
</feature>
<keyword evidence="1" id="KW-0175">Coiled coil</keyword>
<dbReference type="Pfam" id="PF26118">
    <property type="entry name" value="DUF8035"/>
    <property type="match status" value="1"/>
</dbReference>
<gene>
    <name evidence="4" type="ORF">B2J93_3505</name>
</gene>
<evidence type="ECO:0000256" key="1">
    <source>
        <dbReference type="SAM" id="Coils"/>
    </source>
</evidence>
<protein>
    <recommendedName>
        <fullName evidence="3">DUF8035 domain-containing protein</fullName>
    </recommendedName>
</protein>
<evidence type="ECO:0000313" key="5">
    <source>
        <dbReference type="Proteomes" id="UP000242519"/>
    </source>
</evidence>
<feature type="compositionally biased region" description="Low complexity" evidence="2">
    <location>
        <begin position="456"/>
        <end position="467"/>
    </location>
</feature>
<evidence type="ECO:0000256" key="2">
    <source>
        <dbReference type="SAM" id="MobiDB-lite"/>
    </source>
</evidence>
<evidence type="ECO:0000313" key="4">
    <source>
        <dbReference type="EMBL" id="OWP02925.1"/>
    </source>
</evidence>